<evidence type="ECO:0000313" key="3">
    <source>
        <dbReference type="Proteomes" id="UP001159364"/>
    </source>
</evidence>
<proteinExistence type="predicted"/>
<feature type="compositionally biased region" description="Polar residues" evidence="1">
    <location>
        <begin position="155"/>
        <end position="164"/>
    </location>
</feature>
<reference evidence="2 3" key="1">
    <citation type="submission" date="2021-09" db="EMBL/GenBank/DDBJ databases">
        <title>Genomic insights and catalytic innovation underlie evolution of tropane alkaloids biosynthesis.</title>
        <authorList>
            <person name="Wang Y.-J."/>
            <person name="Tian T."/>
            <person name="Huang J.-P."/>
            <person name="Huang S.-X."/>
        </authorList>
    </citation>
    <scope>NUCLEOTIDE SEQUENCE [LARGE SCALE GENOMIC DNA]</scope>
    <source>
        <strain evidence="2">KIB-2018</strain>
        <tissue evidence="2">Leaf</tissue>
    </source>
</reference>
<evidence type="ECO:0008006" key="4">
    <source>
        <dbReference type="Google" id="ProtNLM"/>
    </source>
</evidence>
<protein>
    <recommendedName>
        <fullName evidence="4">DUF4283 domain-containing protein</fullName>
    </recommendedName>
</protein>
<keyword evidence="3" id="KW-1185">Reference proteome</keyword>
<sequence length="188" mass="20788">MDVSTWIRLSGLPSRMYVHDALTAIDKQVGKGAVQVDKGKSPMSRTQATLEELVKRVERKEYRSWMVVKRKPRVITKPGNNQKSDDTGEKFKGSRFDLLAGQEENELAMDNLGKDATPNDSSLTATRINNIRKEQTGSTSKCHGRKNANEPISEAQKQANTVGSIRKGQTVTNFKKVADGVAQITNAK</sequence>
<organism evidence="2 3">
    <name type="scientific">Erythroxylum novogranatense</name>
    <dbReference type="NCBI Taxonomy" id="1862640"/>
    <lineage>
        <taxon>Eukaryota</taxon>
        <taxon>Viridiplantae</taxon>
        <taxon>Streptophyta</taxon>
        <taxon>Embryophyta</taxon>
        <taxon>Tracheophyta</taxon>
        <taxon>Spermatophyta</taxon>
        <taxon>Magnoliopsida</taxon>
        <taxon>eudicotyledons</taxon>
        <taxon>Gunneridae</taxon>
        <taxon>Pentapetalae</taxon>
        <taxon>rosids</taxon>
        <taxon>fabids</taxon>
        <taxon>Malpighiales</taxon>
        <taxon>Erythroxylaceae</taxon>
        <taxon>Erythroxylum</taxon>
    </lineage>
</organism>
<dbReference type="AlphaFoldDB" id="A0AAV8T903"/>
<dbReference type="EMBL" id="JAIWQS010000006">
    <property type="protein sequence ID" value="KAJ8762708.1"/>
    <property type="molecule type" value="Genomic_DNA"/>
</dbReference>
<name>A0AAV8T903_9ROSI</name>
<gene>
    <name evidence="2" type="ORF">K2173_012200</name>
</gene>
<evidence type="ECO:0000256" key="1">
    <source>
        <dbReference type="SAM" id="MobiDB-lite"/>
    </source>
</evidence>
<dbReference type="Proteomes" id="UP001159364">
    <property type="component" value="Linkage Group LG06"/>
</dbReference>
<accession>A0AAV8T903</accession>
<feature type="region of interest" description="Disordered" evidence="1">
    <location>
        <begin position="134"/>
        <end position="164"/>
    </location>
</feature>
<comment type="caution">
    <text evidence="2">The sequence shown here is derived from an EMBL/GenBank/DDBJ whole genome shotgun (WGS) entry which is preliminary data.</text>
</comment>
<evidence type="ECO:0000313" key="2">
    <source>
        <dbReference type="EMBL" id="KAJ8762708.1"/>
    </source>
</evidence>